<dbReference type="InterPro" id="IPR052716">
    <property type="entry name" value="MOSC_domain"/>
</dbReference>
<dbReference type="Gene3D" id="2.40.33.20">
    <property type="entry name" value="PK beta-barrel domain-like"/>
    <property type="match status" value="1"/>
</dbReference>
<dbReference type="STRING" id="1185766.SAMN05216224_101814"/>
<comment type="caution">
    <text evidence="2">The sequence shown here is derived from an EMBL/GenBank/DDBJ whole genome shotgun (WGS) entry which is preliminary data.</text>
</comment>
<dbReference type="eggNOG" id="ENOG502ZBJY">
    <property type="taxonomic scope" value="Bacteria"/>
</dbReference>
<protein>
    <submittedName>
        <fullName evidence="2">Sulfurase</fullName>
    </submittedName>
</protein>
<sequence>MAALKPTNYHGDVVWLGRVMHEGVLPSEASEALEFTFDGPEGEVHGGRTRPACARVLDQHPRGTEIANVRQLTILSAEELAETAFAMGVPEILPEWLGATIVLRGMPDLTHLPPSSRLQAESGLTFVVDMENRPCVLPGRVIEEHFPEKGARFKPAASGRRGVTAWVERPGRLVVGDSLRLHIPDQRAWELMAEAR</sequence>
<keyword evidence="3" id="KW-1185">Reference proteome</keyword>
<dbReference type="OrthoDB" id="9808413at2"/>
<dbReference type="Pfam" id="PF03473">
    <property type="entry name" value="MOSC"/>
    <property type="match status" value="1"/>
</dbReference>
<evidence type="ECO:0000313" key="2">
    <source>
        <dbReference type="EMBL" id="KEP68262.1"/>
    </source>
</evidence>
<dbReference type="EMBL" id="JHEH01000039">
    <property type="protein sequence ID" value="KEP68262.1"/>
    <property type="molecule type" value="Genomic_DNA"/>
</dbReference>
<evidence type="ECO:0000259" key="1">
    <source>
        <dbReference type="PROSITE" id="PS51340"/>
    </source>
</evidence>
<dbReference type="PANTHER" id="PTHR36930">
    <property type="entry name" value="METAL-SULFUR CLUSTER BIOSYNTHESIS PROTEINS YUAD-RELATED"/>
    <property type="match status" value="1"/>
</dbReference>
<dbReference type="PROSITE" id="PS51340">
    <property type="entry name" value="MOSC"/>
    <property type="match status" value="1"/>
</dbReference>
<reference evidence="2 3" key="1">
    <citation type="submission" date="2014-03" db="EMBL/GenBank/DDBJ databases">
        <title>The draft genome sequence of Thioclava dalianensis DLFJ1-1.</title>
        <authorList>
            <person name="Lai Q."/>
            <person name="Shao Z."/>
        </authorList>
    </citation>
    <scope>NUCLEOTIDE SEQUENCE [LARGE SCALE GENOMIC DNA]</scope>
    <source>
        <strain evidence="2 3">DLFJ1-1</strain>
    </source>
</reference>
<accession>A0A074U0U3</accession>
<organism evidence="2 3">
    <name type="scientific">Thioclava dalianensis</name>
    <dbReference type="NCBI Taxonomy" id="1185766"/>
    <lineage>
        <taxon>Bacteria</taxon>
        <taxon>Pseudomonadati</taxon>
        <taxon>Pseudomonadota</taxon>
        <taxon>Alphaproteobacteria</taxon>
        <taxon>Rhodobacterales</taxon>
        <taxon>Paracoccaceae</taxon>
        <taxon>Thioclava</taxon>
    </lineage>
</organism>
<gene>
    <name evidence="2" type="ORF">DL1_12805</name>
</gene>
<dbReference type="PANTHER" id="PTHR36930:SF1">
    <property type="entry name" value="MOSC DOMAIN-CONTAINING PROTEIN"/>
    <property type="match status" value="1"/>
</dbReference>
<dbReference type="GO" id="GO:0030170">
    <property type="term" value="F:pyridoxal phosphate binding"/>
    <property type="evidence" value="ECO:0007669"/>
    <property type="project" value="InterPro"/>
</dbReference>
<dbReference type="SUPFAM" id="SSF50800">
    <property type="entry name" value="PK beta-barrel domain-like"/>
    <property type="match status" value="1"/>
</dbReference>
<dbReference type="AlphaFoldDB" id="A0A074U0U3"/>
<dbReference type="RefSeq" id="WP_038068993.1">
    <property type="nucleotide sequence ID" value="NZ_FOVB01000001.1"/>
</dbReference>
<name>A0A074U0U3_9RHOB</name>
<dbReference type="InterPro" id="IPR011037">
    <property type="entry name" value="Pyrv_Knase-like_insert_dom_sf"/>
</dbReference>
<evidence type="ECO:0000313" key="3">
    <source>
        <dbReference type="Proteomes" id="UP000027725"/>
    </source>
</evidence>
<dbReference type="GO" id="GO:0003824">
    <property type="term" value="F:catalytic activity"/>
    <property type="evidence" value="ECO:0007669"/>
    <property type="project" value="InterPro"/>
</dbReference>
<dbReference type="GO" id="GO:0030151">
    <property type="term" value="F:molybdenum ion binding"/>
    <property type="evidence" value="ECO:0007669"/>
    <property type="project" value="InterPro"/>
</dbReference>
<dbReference type="InterPro" id="IPR005302">
    <property type="entry name" value="MoCF_Sase_C"/>
</dbReference>
<dbReference type="Proteomes" id="UP000027725">
    <property type="component" value="Unassembled WGS sequence"/>
</dbReference>
<proteinExistence type="predicted"/>
<feature type="domain" description="MOSC" evidence="1">
    <location>
        <begin position="27"/>
        <end position="182"/>
    </location>
</feature>